<dbReference type="Proteomes" id="UP000596661">
    <property type="component" value="Chromosome 8"/>
</dbReference>
<reference evidence="1" key="2">
    <citation type="submission" date="2021-03" db="UniProtKB">
        <authorList>
            <consortium name="EnsemblPlants"/>
        </authorList>
    </citation>
    <scope>IDENTIFICATION</scope>
</reference>
<keyword evidence="2" id="KW-1185">Reference proteome</keyword>
<organism evidence="1 2">
    <name type="scientific">Cannabis sativa</name>
    <name type="common">Hemp</name>
    <name type="synonym">Marijuana</name>
    <dbReference type="NCBI Taxonomy" id="3483"/>
    <lineage>
        <taxon>Eukaryota</taxon>
        <taxon>Viridiplantae</taxon>
        <taxon>Streptophyta</taxon>
        <taxon>Embryophyta</taxon>
        <taxon>Tracheophyta</taxon>
        <taxon>Spermatophyta</taxon>
        <taxon>Magnoliopsida</taxon>
        <taxon>eudicotyledons</taxon>
        <taxon>Gunneridae</taxon>
        <taxon>Pentapetalae</taxon>
        <taxon>rosids</taxon>
        <taxon>fabids</taxon>
        <taxon>Rosales</taxon>
        <taxon>Cannabaceae</taxon>
        <taxon>Cannabis</taxon>
    </lineage>
</organism>
<dbReference type="Gramene" id="novel_model_6259_5bd9a17a">
    <property type="protein sequence ID" value="cds.novel_model_6259_5bd9a17a"/>
    <property type="gene ID" value="novel_gene_3257_5bd9a17a"/>
</dbReference>
<dbReference type="EMBL" id="UZAU01000705">
    <property type="status" value="NOT_ANNOTATED_CDS"/>
    <property type="molecule type" value="Genomic_DNA"/>
</dbReference>
<proteinExistence type="predicted"/>
<dbReference type="AlphaFoldDB" id="A0A803R877"/>
<accession>A0A803R877</accession>
<protein>
    <submittedName>
        <fullName evidence="1">Uncharacterized protein</fullName>
    </submittedName>
</protein>
<sequence>MTMKLRKMPRNTLVSRILASSPRNQMEVGVGVVVVVGDGAEVEDDKYCTCSPSTILLIVIYRK</sequence>
<evidence type="ECO:0000313" key="2">
    <source>
        <dbReference type="Proteomes" id="UP000596661"/>
    </source>
</evidence>
<reference evidence="1" key="1">
    <citation type="submission" date="2018-11" db="EMBL/GenBank/DDBJ databases">
        <authorList>
            <person name="Grassa J C."/>
        </authorList>
    </citation>
    <scope>NUCLEOTIDE SEQUENCE [LARGE SCALE GENOMIC DNA]</scope>
</reference>
<dbReference type="EnsemblPlants" id="novel_model_6259_5bd9a17a">
    <property type="protein sequence ID" value="cds.novel_model_6259_5bd9a17a"/>
    <property type="gene ID" value="novel_gene_3257_5bd9a17a"/>
</dbReference>
<evidence type="ECO:0000313" key="1">
    <source>
        <dbReference type="EnsemblPlants" id="cds.novel_model_6259_5bd9a17a"/>
    </source>
</evidence>
<name>A0A803R877_CANSA</name>